<dbReference type="EC" id="6.2.1.44" evidence="4"/>
<dbReference type="CDD" id="cd17631">
    <property type="entry name" value="FACL_FadD13-like"/>
    <property type="match status" value="1"/>
</dbReference>
<evidence type="ECO:0000259" key="6">
    <source>
        <dbReference type="Pfam" id="PF00501"/>
    </source>
</evidence>
<dbReference type="Gene3D" id="3.30.300.30">
    <property type="match status" value="1"/>
</dbReference>
<evidence type="ECO:0000313" key="10">
    <source>
        <dbReference type="Proteomes" id="UP000274097"/>
    </source>
</evidence>
<dbReference type="GO" id="GO:0016878">
    <property type="term" value="F:acid-thiol ligase activity"/>
    <property type="evidence" value="ECO:0007669"/>
    <property type="project" value="UniProtKB-ARBA"/>
</dbReference>
<dbReference type="Pfam" id="PF13193">
    <property type="entry name" value="AMP-binding_C"/>
    <property type="match status" value="1"/>
</dbReference>
<dbReference type="InterPro" id="IPR050237">
    <property type="entry name" value="ATP-dep_AMP-bd_enzyme"/>
</dbReference>
<dbReference type="PANTHER" id="PTHR43767">
    <property type="entry name" value="LONG-CHAIN-FATTY-ACID--COA LIGASE"/>
    <property type="match status" value="1"/>
</dbReference>
<dbReference type="AlphaFoldDB" id="A0A3A9JUZ5"/>
<dbReference type="FunFam" id="3.30.300.30:FF:000008">
    <property type="entry name" value="2,3-dihydroxybenzoate-AMP ligase"/>
    <property type="match status" value="1"/>
</dbReference>
<evidence type="ECO:0000313" key="9">
    <source>
        <dbReference type="EMBL" id="RMI17370.1"/>
    </source>
</evidence>
<reference evidence="8 11" key="1">
    <citation type="submission" date="2018-09" db="EMBL/GenBank/DDBJ databases">
        <title>Roseomonas sp. nov., isolated from feces of Tibetan antelopes in the Qinghai-Tibet plateau, China.</title>
        <authorList>
            <person name="Tian Z."/>
        </authorList>
    </citation>
    <scope>NUCLEOTIDE SEQUENCE [LARGE SCALE GENOMIC DNA]</scope>
    <source>
        <strain evidence="9 10">Z23</strain>
        <strain evidence="8 11">Z24</strain>
    </source>
</reference>
<dbReference type="PANTHER" id="PTHR43767:SF1">
    <property type="entry name" value="NONRIBOSOMAL PEPTIDE SYNTHASE PES1 (EUROFUNG)-RELATED"/>
    <property type="match status" value="1"/>
</dbReference>
<dbReference type="InterPro" id="IPR045851">
    <property type="entry name" value="AMP-bd_C_sf"/>
</dbReference>
<gene>
    <name evidence="8" type="ORF">D6Z83_08485</name>
    <name evidence="9" type="ORF">EBE87_22985</name>
</gene>
<dbReference type="Proteomes" id="UP000278036">
    <property type="component" value="Unassembled WGS sequence"/>
</dbReference>
<evidence type="ECO:0000256" key="3">
    <source>
        <dbReference type="ARBA" id="ARBA00051915"/>
    </source>
</evidence>
<dbReference type="EMBL" id="RAQU01000038">
    <property type="protein sequence ID" value="RKK04598.1"/>
    <property type="molecule type" value="Genomic_DNA"/>
</dbReference>
<dbReference type="EMBL" id="RFLX01000031">
    <property type="protein sequence ID" value="RMI17370.1"/>
    <property type="molecule type" value="Genomic_DNA"/>
</dbReference>
<dbReference type="OrthoDB" id="9803968at2"/>
<dbReference type="InterPro" id="IPR000873">
    <property type="entry name" value="AMP-dep_synth/lig_dom"/>
</dbReference>
<comment type="catalytic activity">
    <reaction evidence="3">
        <text>3-(methylsulfanyl)propanoate + ATP + CoA = 3-(methylsulfanyl)propanoyl-CoA + AMP + diphosphate</text>
        <dbReference type="Rhea" id="RHEA:43052"/>
        <dbReference type="ChEBI" id="CHEBI:30616"/>
        <dbReference type="ChEBI" id="CHEBI:33019"/>
        <dbReference type="ChEBI" id="CHEBI:49016"/>
        <dbReference type="ChEBI" id="CHEBI:57287"/>
        <dbReference type="ChEBI" id="CHEBI:82815"/>
        <dbReference type="ChEBI" id="CHEBI:456215"/>
        <dbReference type="EC" id="6.2.1.44"/>
    </reaction>
    <physiologicalReaction direction="left-to-right" evidence="3">
        <dbReference type="Rhea" id="RHEA:43053"/>
    </physiologicalReaction>
</comment>
<evidence type="ECO:0000256" key="2">
    <source>
        <dbReference type="ARBA" id="ARBA00022598"/>
    </source>
</evidence>
<dbReference type="Gene3D" id="3.40.50.12780">
    <property type="entry name" value="N-terminal domain of ligase-like"/>
    <property type="match status" value="1"/>
</dbReference>
<dbReference type="FunCoup" id="A0A3A9JUZ5">
    <property type="interactions" value="17"/>
</dbReference>
<comment type="similarity">
    <text evidence="1">Belongs to the ATP-dependent AMP-binding enzyme family.</text>
</comment>
<name>A0A3A9JUZ5_9PROT</name>
<sequence length="503" mass="54296">MQNLSAFVGFHARRTPERTAILYRGQRISYAALDERTGRFAALLAARGIGAGDVVAAFMKNSTAMVELAIAVSRLGAVFLPINFRLAADEVAYIAGDAGIRLLVADDEFAAVVAGLPEVLLLDEAAQSDPARLAPPGARAPMARRAEDDLFRLMYTSGTTDRPKGVMHSYGNFYWKCMEHVIALGLTARDRLLVAGPLYHVGASDLPGLAVLWVGGSLCILRDFEPSAAIRAIAGERLTGAWLAPVMLLRVLEHGNPEGLDLSSLRWVVGGGERTPEGRIHAFRGLFPAGRYVDAYGLTETGSGDTMMEAGYEIAKIGSTGRATPHVEITIRDDAGQALPAGREGEICLRGPKVFKGYWRDPVATAASFHPDSWFRSGDVGYLDADGFLFLTDRRKDLIISGGENIASSEVERVVYALPQVKEVAVVGVPDPQWGEQPVAVVVLREEAALDLPTLQRHCRDRLAGFKVPRELVLMEALPRTPSGKVLKRQLREALAARVPAPG</sequence>
<feature type="domain" description="AMP-dependent synthetase/ligase" evidence="6">
    <location>
        <begin position="11"/>
        <end position="359"/>
    </location>
</feature>
<protein>
    <recommendedName>
        <fullName evidence="5">3-methylmercaptopropionyl-CoA ligase</fullName>
        <ecNumber evidence="4">6.2.1.44</ecNumber>
    </recommendedName>
</protein>
<dbReference type="InterPro" id="IPR042099">
    <property type="entry name" value="ANL_N_sf"/>
</dbReference>
<accession>A0A3A9JUZ5</accession>
<dbReference type="Pfam" id="PF00501">
    <property type="entry name" value="AMP-binding"/>
    <property type="match status" value="1"/>
</dbReference>
<proteinExistence type="inferred from homology"/>
<keyword evidence="10" id="KW-1185">Reference proteome</keyword>
<dbReference type="RefSeq" id="WP_120637895.1">
    <property type="nucleotide sequence ID" value="NZ_RAQU01000038.1"/>
</dbReference>
<evidence type="ECO:0000256" key="5">
    <source>
        <dbReference type="ARBA" id="ARBA00067668"/>
    </source>
</evidence>
<comment type="caution">
    <text evidence="8">The sequence shown here is derived from an EMBL/GenBank/DDBJ whole genome shotgun (WGS) entry which is preliminary data.</text>
</comment>
<keyword evidence="2" id="KW-0436">Ligase</keyword>
<dbReference type="InParanoid" id="A0A3A9JUZ5"/>
<evidence type="ECO:0000256" key="4">
    <source>
        <dbReference type="ARBA" id="ARBA00066616"/>
    </source>
</evidence>
<evidence type="ECO:0000313" key="11">
    <source>
        <dbReference type="Proteomes" id="UP000278036"/>
    </source>
</evidence>
<evidence type="ECO:0000259" key="7">
    <source>
        <dbReference type="Pfam" id="PF13193"/>
    </source>
</evidence>
<organism evidence="8 11">
    <name type="scientific">Teichococcus wenyumeiae</name>
    <dbReference type="NCBI Taxonomy" id="2478470"/>
    <lineage>
        <taxon>Bacteria</taxon>
        <taxon>Pseudomonadati</taxon>
        <taxon>Pseudomonadota</taxon>
        <taxon>Alphaproteobacteria</taxon>
        <taxon>Acetobacterales</taxon>
        <taxon>Roseomonadaceae</taxon>
        <taxon>Roseomonas</taxon>
    </lineage>
</organism>
<dbReference type="InterPro" id="IPR025110">
    <property type="entry name" value="AMP-bd_C"/>
</dbReference>
<evidence type="ECO:0000313" key="8">
    <source>
        <dbReference type="EMBL" id="RKK04598.1"/>
    </source>
</evidence>
<evidence type="ECO:0000256" key="1">
    <source>
        <dbReference type="ARBA" id="ARBA00006432"/>
    </source>
</evidence>
<dbReference type="Proteomes" id="UP000274097">
    <property type="component" value="Unassembled WGS sequence"/>
</dbReference>
<feature type="domain" description="AMP-binding enzyme C-terminal" evidence="7">
    <location>
        <begin position="410"/>
        <end position="485"/>
    </location>
</feature>
<dbReference type="SUPFAM" id="SSF56801">
    <property type="entry name" value="Acetyl-CoA synthetase-like"/>
    <property type="match status" value="1"/>
</dbReference>